<organism evidence="2 3">
    <name type="scientific">Rotaria sordida</name>
    <dbReference type="NCBI Taxonomy" id="392033"/>
    <lineage>
        <taxon>Eukaryota</taxon>
        <taxon>Metazoa</taxon>
        <taxon>Spiralia</taxon>
        <taxon>Gnathifera</taxon>
        <taxon>Rotifera</taxon>
        <taxon>Eurotatoria</taxon>
        <taxon>Bdelloidea</taxon>
        <taxon>Philodinida</taxon>
        <taxon>Philodinidae</taxon>
        <taxon>Rotaria</taxon>
    </lineage>
</organism>
<keyword evidence="1" id="KW-1133">Transmembrane helix</keyword>
<dbReference type="Proteomes" id="UP000663889">
    <property type="component" value="Unassembled WGS sequence"/>
</dbReference>
<comment type="caution">
    <text evidence="2">The sequence shown here is derived from an EMBL/GenBank/DDBJ whole genome shotgun (WGS) entry which is preliminary data.</text>
</comment>
<sequence>MIKHRFEVTSVDELSRDNISFQPSEIIPLINIKNEIPLTSFSLVPSIITINETSKISTRSDNNFLQQLKKSSSTTDLSQDIKSTSLPIIHTNSSTNTNINSIVEDANATYSTIQSNSFDTNSPHLTNKFLQELRLKCRELRDKTKNLSIEQRIALNRHQNNQNRPRAQDIFAVNFELNYNDDLQDNLLNEDLQEKIRNNIFNELDHQRMKQYQKQYRQLVFGRAMLIVFISLLAIMSITLIYVVINLYSRVQYVDTKLPDDKFLPMIYDTTPDE</sequence>
<dbReference type="AlphaFoldDB" id="A0A814P009"/>
<accession>A0A814P009</accession>
<keyword evidence="1" id="KW-0472">Membrane</keyword>
<gene>
    <name evidence="2" type="ORF">SEV965_LOCUS15751</name>
</gene>
<evidence type="ECO:0000313" key="2">
    <source>
        <dbReference type="EMBL" id="CAF1098685.1"/>
    </source>
</evidence>
<evidence type="ECO:0000256" key="1">
    <source>
        <dbReference type="SAM" id="Phobius"/>
    </source>
</evidence>
<evidence type="ECO:0000313" key="3">
    <source>
        <dbReference type="Proteomes" id="UP000663889"/>
    </source>
</evidence>
<keyword evidence="1" id="KW-0812">Transmembrane</keyword>
<proteinExistence type="predicted"/>
<dbReference type="EMBL" id="CAJNOU010000835">
    <property type="protein sequence ID" value="CAF1098685.1"/>
    <property type="molecule type" value="Genomic_DNA"/>
</dbReference>
<feature type="transmembrane region" description="Helical" evidence="1">
    <location>
        <begin position="220"/>
        <end position="245"/>
    </location>
</feature>
<name>A0A814P009_9BILA</name>
<reference evidence="2" key="1">
    <citation type="submission" date="2021-02" db="EMBL/GenBank/DDBJ databases">
        <authorList>
            <person name="Nowell W R."/>
        </authorList>
    </citation>
    <scope>NUCLEOTIDE SEQUENCE</scope>
</reference>
<protein>
    <submittedName>
        <fullName evidence="2">Uncharacterized protein</fullName>
    </submittedName>
</protein>